<proteinExistence type="predicted"/>
<evidence type="ECO:0000313" key="1">
    <source>
        <dbReference type="EMBL" id="VNQ87490.1"/>
    </source>
</evidence>
<gene>
    <name evidence="1" type="ORF">SAMEA2341575_01313</name>
</gene>
<dbReference type="AlphaFoldDB" id="A0A4J2G4F7"/>
<dbReference type="EMBL" id="CAATIR010000010">
    <property type="protein sequence ID" value="VNQ87490.1"/>
    <property type="molecule type" value="Genomic_DNA"/>
</dbReference>
<name>A0A4J2G4F7_STREE</name>
<accession>A0A4J2G4F7</accession>
<sequence>MSRLEYRNFEYYEVQKVSILIKFILKFILKFQQLALIPDLFTFEYIRWGAKLYYFLKTLTNCKGG</sequence>
<organism evidence="1">
    <name type="scientific">Streptococcus pneumoniae</name>
    <dbReference type="NCBI Taxonomy" id="1313"/>
    <lineage>
        <taxon>Bacteria</taxon>
        <taxon>Bacillati</taxon>
        <taxon>Bacillota</taxon>
        <taxon>Bacilli</taxon>
        <taxon>Lactobacillales</taxon>
        <taxon>Streptococcaceae</taxon>
        <taxon>Streptococcus</taxon>
    </lineage>
</organism>
<protein>
    <submittedName>
        <fullName evidence="1">Uncharacterized protein</fullName>
    </submittedName>
</protein>
<reference evidence="1" key="1">
    <citation type="submission" date="2019-04" db="EMBL/GenBank/DDBJ databases">
        <authorList>
            <consortium name="Pathogen Informatics"/>
        </authorList>
    </citation>
    <scope>NUCLEOTIDE SEQUENCE</scope>
    <source>
        <strain evidence="1">GPSC8</strain>
    </source>
</reference>